<dbReference type="AlphaFoldDB" id="A0A0C2WVU4"/>
<organism evidence="1 2">
    <name type="scientific">Amanita muscaria (strain Koide BX008)</name>
    <dbReference type="NCBI Taxonomy" id="946122"/>
    <lineage>
        <taxon>Eukaryota</taxon>
        <taxon>Fungi</taxon>
        <taxon>Dikarya</taxon>
        <taxon>Basidiomycota</taxon>
        <taxon>Agaricomycotina</taxon>
        <taxon>Agaricomycetes</taxon>
        <taxon>Agaricomycetidae</taxon>
        <taxon>Agaricales</taxon>
        <taxon>Pluteineae</taxon>
        <taxon>Amanitaceae</taxon>
        <taxon>Amanita</taxon>
    </lineage>
</organism>
<dbReference type="OrthoDB" id="251770at2759"/>
<sequence>MPGLNASIPDSLNGTWTVHLLSFTLTYNDIHKELEKEGEVLVKCAVERRIPISRPSWIMDSYQG</sequence>
<evidence type="ECO:0000313" key="1">
    <source>
        <dbReference type="EMBL" id="KIL60921.1"/>
    </source>
</evidence>
<reference evidence="1 2" key="1">
    <citation type="submission" date="2014-04" db="EMBL/GenBank/DDBJ databases">
        <title>Evolutionary Origins and Diversification of the Mycorrhizal Mutualists.</title>
        <authorList>
            <consortium name="DOE Joint Genome Institute"/>
            <consortium name="Mycorrhizal Genomics Consortium"/>
            <person name="Kohler A."/>
            <person name="Kuo A."/>
            <person name="Nagy L.G."/>
            <person name="Floudas D."/>
            <person name="Copeland A."/>
            <person name="Barry K.W."/>
            <person name="Cichocki N."/>
            <person name="Veneault-Fourrey C."/>
            <person name="LaButti K."/>
            <person name="Lindquist E.A."/>
            <person name="Lipzen A."/>
            <person name="Lundell T."/>
            <person name="Morin E."/>
            <person name="Murat C."/>
            <person name="Riley R."/>
            <person name="Ohm R."/>
            <person name="Sun H."/>
            <person name="Tunlid A."/>
            <person name="Henrissat B."/>
            <person name="Grigoriev I.V."/>
            <person name="Hibbett D.S."/>
            <person name="Martin F."/>
        </authorList>
    </citation>
    <scope>NUCLEOTIDE SEQUENCE [LARGE SCALE GENOMIC DNA]</scope>
    <source>
        <strain evidence="1 2">Koide BX008</strain>
    </source>
</reference>
<keyword evidence="2" id="KW-1185">Reference proteome</keyword>
<accession>A0A0C2WVU4</accession>
<name>A0A0C2WVU4_AMAMK</name>
<protein>
    <submittedName>
        <fullName evidence="1">Uncharacterized protein</fullName>
    </submittedName>
</protein>
<proteinExistence type="predicted"/>
<evidence type="ECO:0000313" key="2">
    <source>
        <dbReference type="Proteomes" id="UP000054549"/>
    </source>
</evidence>
<dbReference type="Proteomes" id="UP000054549">
    <property type="component" value="Unassembled WGS sequence"/>
</dbReference>
<gene>
    <name evidence="1" type="ORF">M378DRAFT_167598</name>
</gene>
<dbReference type="InParanoid" id="A0A0C2WVU4"/>
<dbReference type="HOGENOM" id="CLU_2867216_0_0_1"/>
<dbReference type="EMBL" id="KN818291">
    <property type="protein sequence ID" value="KIL60921.1"/>
    <property type="molecule type" value="Genomic_DNA"/>
</dbReference>